<name>A0A6J4NGI7_9ACTN</name>
<reference evidence="2" key="1">
    <citation type="submission" date="2020-02" db="EMBL/GenBank/DDBJ databases">
        <authorList>
            <person name="Meier V. D."/>
        </authorList>
    </citation>
    <scope>NUCLEOTIDE SEQUENCE</scope>
    <source>
        <strain evidence="2">AVDCRST_MAG32</strain>
    </source>
</reference>
<feature type="compositionally biased region" description="Basic and acidic residues" evidence="1">
    <location>
        <begin position="1"/>
        <end position="11"/>
    </location>
</feature>
<organism evidence="2">
    <name type="scientific">uncultured Nocardioides sp</name>
    <dbReference type="NCBI Taxonomy" id="198441"/>
    <lineage>
        <taxon>Bacteria</taxon>
        <taxon>Bacillati</taxon>
        <taxon>Actinomycetota</taxon>
        <taxon>Actinomycetes</taxon>
        <taxon>Propionibacteriales</taxon>
        <taxon>Nocardioidaceae</taxon>
        <taxon>Nocardioides</taxon>
        <taxon>environmental samples</taxon>
    </lineage>
</organism>
<feature type="compositionally biased region" description="Basic residues" evidence="1">
    <location>
        <begin position="200"/>
        <end position="214"/>
    </location>
</feature>
<sequence length="286" mass="32949">GAHRRQEDLQALRRRAVPALGVRPVLRRQRRGRHLPGQRRPGLAQGRPRRRPGGPQGLRRLVGPHRLQPRAGHLPHRRGPRGPPGPVRRRAPCQRGPHGSRRRHLRRRGRRPAGLVRRVGGQGHPGRRQRQPGGRPLLQPLLPRAQRRRRRGRADRTPARPRERRRPGDRDRQHLRGGRQRGAPAHRDHPRRGHGDLGPARRRGQRADRLRRRGGALAGLPHGRQRDRPHRGGRRRPRRGPRGRRRRQPQARTTPRRAHRLAGRARHRPDDRLARDEDGLAPGGHL</sequence>
<keyword evidence="2" id="KW-0560">Oxidoreductase</keyword>
<dbReference type="GO" id="GO:0004029">
    <property type="term" value="F:aldehyde dehydrogenase (NAD+) activity"/>
    <property type="evidence" value="ECO:0007669"/>
    <property type="project" value="UniProtKB-EC"/>
</dbReference>
<gene>
    <name evidence="2" type="ORF">AVDCRST_MAG32-2015</name>
</gene>
<dbReference type="EMBL" id="CADCUM010000085">
    <property type="protein sequence ID" value="CAA9386626.1"/>
    <property type="molecule type" value="Genomic_DNA"/>
</dbReference>
<feature type="region of interest" description="Disordered" evidence="1">
    <location>
        <begin position="1"/>
        <end position="286"/>
    </location>
</feature>
<dbReference type="AlphaFoldDB" id="A0A6J4NGI7"/>
<feature type="compositionally biased region" description="Basic residues" evidence="1">
    <location>
        <begin position="223"/>
        <end position="267"/>
    </location>
</feature>
<accession>A0A6J4NGI7</accession>
<feature type="compositionally biased region" description="Basic and acidic residues" evidence="1">
    <location>
        <begin position="154"/>
        <end position="174"/>
    </location>
</feature>
<dbReference type="EC" id="1.2.1.3" evidence="2"/>
<evidence type="ECO:0000313" key="2">
    <source>
        <dbReference type="EMBL" id="CAA9386626.1"/>
    </source>
</evidence>
<feature type="compositionally biased region" description="Basic residues" evidence="1">
    <location>
        <begin position="87"/>
        <end position="111"/>
    </location>
</feature>
<feature type="compositionally biased region" description="Basic residues" evidence="1">
    <location>
        <begin position="25"/>
        <end position="37"/>
    </location>
</feature>
<evidence type="ECO:0000256" key="1">
    <source>
        <dbReference type="SAM" id="MobiDB-lite"/>
    </source>
</evidence>
<feature type="non-terminal residue" evidence="2">
    <location>
        <position position="1"/>
    </location>
</feature>
<feature type="compositionally biased region" description="Basic and acidic residues" evidence="1">
    <location>
        <begin position="268"/>
        <end position="278"/>
    </location>
</feature>
<feature type="non-terminal residue" evidence="2">
    <location>
        <position position="286"/>
    </location>
</feature>
<protein>
    <submittedName>
        <fullName evidence="2">Aldehyde dehydrogenase</fullName>
        <ecNumber evidence="2">1.2.1.3</ecNumber>
    </submittedName>
</protein>
<feature type="compositionally biased region" description="Low complexity" evidence="1">
    <location>
        <begin position="131"/>
        <end position="144"/>
    </location>
</feature>
<proteinExistence type="predicted"/>